<dbReference type="InterPro" id="IPR050942">
    <property type="entry name" value="F-box_BR-signaling"/>
</dbReference>
<organism evidence="2 3">
    <name type="scientific">Acer yangbiense</name>
    <dbReference type="NCBI Taxonomy" id="1000413"/>
    <lineage>
        <taxon>Eukaryota</taxon>
        <taxon>Viridiplantae</taxon>
        <taxon>Streptophyta</taxon>
        <taxon>Embryophyta</taxon>
        <taxon>Tracheophyta</taxon>
        <taxon>Spermatophyta</taxon>
        <taxon>Magnoliopsida</taxon>
        <taxon>eudicotyledons</taxon>
        <taxon>Gunneridae</taxon>
        <taxon>Pentapetalae</taxon>
        <taxon>rosids</taxon>
        <taxon>malvids</taxon>
        <taxon>Sapindales</taxon>
        <taxon>Sapindaceae</taxon>
        <taxon>Hippocastanoideae</taxon>
        <taxon>Acereae</taxon>
        <taxon>Acer</taxon>
    </lineage>
</organism>
<keyword evidence="3" id="KW-1185">Reference proteome</keyword>
<gene>
    <name evidence="2" type="ORF">EZV62_022981</name>
</gene>
<dbReference type="OrthoDB" id="642536at2759"/>
<dbReference type="PANTHER" id="PTHR44259">
    <property type="entry name" value="OS07G0183000 PROTEIN-RELATED"/>
    <property type="match status" value="1"/>
</dbReference>
<evidence type="ECO:0000259" key="1">
    <source>
        <dbReference type="Pfam" id="PF03478"/>
    </source>
</evidence>
<reference evidence="3" key="1">
    <citation type="journal article" date="2019" name="Gigascience">
        <title>De novo genome assembly of the endangered Acer yangbiense, a plant species with extremely small populations endemic to Yunnan Province, China.</title>
        <authorList>
            <person name="Yang J."/>
            <person name="Wariss H.M."/>
            <person name="Tao L."/>
            <person name="Zhang R."/>
            <person name="Yun Q."/>
            <person name="Hollingsworth P."/>
            <person name="Dao Z."/>
            <person name="Luo G."/>
            <person name="Guo H."/>
            <person name="Ma Y."/>
            <person name="Sun W."/>
        </authorList>
    </citation>
    <scope>NUCLEOTIDE SEQUENCE [LARGE SCALE GENOMIC DNA]</scope>
    <source>
        <strain evidence="3">cv. Malutang</strain>
    </source>
</reference>
<evidence type="ECO:0000313" key="2">
    <source>
        <dbReference type="EMBL" id="TXG50457.1"/>
    </source>
</evidence>
<comment type="caution">
    <text evidence="2">The sequence shown here is derived from an EMBL/GenBank/DDBJ whole genome shotgun (WGS) entry which is preliminary data.</text>
</comment>
<sequence>MQFGFKLFVKQDVEAEHVPVPTVQNQEVKTMVVIHMIDKKDDEAEQKTPVMLFLGYNSSVSIEASNFYKPNCIYFTDDCMGSYWEDKRGGGKDMGIYNLHDGSITSVPFKGDPYSHVNPAMWVEQSGV</sequence>
<feature type="domain" description="KIB1-4 beta-propeller" evidence="1">
    <location>
        <begin position="24"/>
        <end position="98"/>
    </location>
</feature>
<dbReference type="Proteomes" id="UP000323000">
    <property type="component" value="Chromosome 11"/>
</dbReference>
<dbReference type="EMBL" id="VAHF01000011">
    <property type="protein sequence ID" value="TXG50457.1"/>
    <property type="molecule type" value="Genomic_DNA"/>
</dbReference>
<name>A0A5C7H0V7_9ROSI</name>
<accession>A0A5C7H0V7</accession>
<dbReference type="AlphaFoldDB" id="A0A5C7H0V7"/>
<protein>
    <recommendedName>
        <fullName evidence="1">KIB1-4 beta-propeller domain-containing protein</fullName>
    </recommendedName>
</protein>
<dbReference type="InterPro" id="IPR005174">
    <property type="entry name" value="KIB1-4_b-propeller"/>
</dbReference>
<dbReference type="Pfam" id="PF03478">
    <property type="entry name" value="Beta-prop_KIB1-4"/>
    <property type="match status" value="1"/>
</dbReference>
<proteinExistence type="predicted"/>
<evidence type="ECO:0000313" key="3">
    <source>
        <dbReference type="Proteomes" id="UP000323000"/>
    </source>
</evidence>